<proteinExistence type="predicted"/>
<gene>
    <name evidence="1" type="ORF">S03H2_63470</name>
</gene>
<name>X1JUS8_9ZZZZ</name>
<dbReference type="AlphaFoldDB" id="X1JUS8"/>
<comment type="caution">
    <text evidence="1">The sequence shown here is derived from an EMBL/GenBank/DDBJ whole genome shotgun (WGS) entry which is preliminary data.</text>
</comment>
<accession>X1JUS8</accession>
<sequence>MKCRICGEEIEEEFDVQEYWDKTGLDITLDILIED</sequence>
<dbReference type="EMBL" id="BARU01041133">
    <property type="protein sequence ID" value="GAH85175.1"/>
    <property type="molecule type" value="Genomic_DNA"/>
</dbReference>
<evidence type="ECO:0000313" key="1">
    <source>
        <dbReference type="EMBL" id="GAH85175.1"/>
    </source>
</evidence>
<feature type="non-terminal residue" evidence="1">
    <location>
        <position position="35"/>
    </location>
</feature>
<reference evidence="1" key="1">
    <citation type="journal article" date="2014" name="Front. Microbiol.">
        <title>High frequency of phylogenetically diverse reductive dehalogenase-homologous genes in deep subseafloor sedimentary metagenomes.</title>
        <authorList>
            <person name="Kawai M."/>
            <person name="Futagami T."/>
            <person name="Toyoda A."/>
            <person name="Takaki Y."/>
            <person name="Nishi S."/>
            <person name="Hori S."/>
            <person name="Arai W."/>
            <person name="Tsubouchi T."/>
            <person name="Morono Y."/>
            <person name="Uchiyama I."/>
            <person name="Ito T."/>
            <person name="Fujiyama A."/>
            <person name="Inagaki F."/>
            <person name="Takami H."/>
        </authorList>
    </citation>
    <scope>NUCLEOTIDE SEQUENCE</scope>
    <source>
        <strain evidence="1">Expedition CK06-06</strain>
    </source>
</reference>
<organism evidence="1">
    <name type="scientific">marine sediment metagenome</name>
    <dbReference type="NCBI Taxonomy" id="412755"/>
    <lineage>
        <taxon>unclassified sequences</taxon>
        <taxon>metagenomes</taxon>
        <taxon>ecological metagenomes</taxon>
    </lineage>
</organism>
<protein>
    <submittedName>
        <fullName evidence="1">Uncharacterized protein</fullName>
    </submittedName>
</protein>